<comment type="caution">
    <text evidence="2">The sequence shown here is derived from an EMBL/GenBank/DDBJ whole genome shotgun (WGS) entry which is preliminary data.</text>
</comment>
<dbReference type="RefSeq" id="WP_135110868.1">
    <property type="nucleotide sequence ID" value="NZ_SRHY01000030.1"/>
</dbReference>
<feature type="transmembrane region" description="Helical" evidence="1">
    <location>
        <begin position="140"/>
        <end position="160"/>
    </location>
</feature>
<keyword evidence="1" id="KW-0472">Membrane</keyword>
<sequence>MHKEQFLKSLENGLKKLSQQEQEDIIQDFQEHFSIGLAEGKTEEQIADSLGSPKQIAKELLANYHIEKVKATKSTGDIFRAVWAVIGLGFFNFVIVFGPFVALLAMVFAGWVIGVAFIASPLMVLVNVVIYPATFEWFDFFFSSLLCGIGLFIAIGMFFATKALTKQFVRYLKYNVSLVKGGLKHE</sequence>
<organism evidence="2 3">
    <name type="scientific">Lentibacillus salicampi</name>
    <dbReference type="NCBI Taxonomy" id="175306"/>
    <lineage>
        <taxon>Bacteria</taxon>
        <taxon>Bacillati</taxon>
        <taxon>Bacillota</taxon>
        <taxon>Bacilli</taxon>
        <taxon>Bacillales</taxon>
        <taxon>Bacillaceae</taxon>
        <taxon>Lentibacillus</taxon>
    </lineage>
</organism>
<evidence type="ECO:0000313" key="2">
    <source>
        <dbReference type="EMBL" id="TFJ92086.1"/>
    </source>
</evidence>
<name>A0A4Y9A8D2_9BACI</name>
<dbReference type="Proteomes" id="UP000298484">
    <property type="component" value="Unassembled WGS sequence"/>
</dbReference>
<reference evidence="2 3" key="1">
    <citation type="submission" date="2019-03" db="EMBL/GenBank/DDBJ databases">
        <title>Genome sequence of Lentibacillus salicampi ATCC BAA-719.</title>
        <authorList>
            <person name="Maclea K.S."/>
            <person name="Simoes Junior M."/>
        </authorList>
    </citation>
    <scope>NUCLEOTIDE SEQUENCE [LARGE SCALE GENOMIC DNA]</scope>
    <source>
        <strain evidence="2 3">ATCC BAA-719</strain>
    </source>
</reference>
<proteinExistence type="predicted"/>
<evidence type="ECO:0000256" key="1">
    <source>
        <dbReference type="SAM" id="Phobius"/>
    </source>
</evidence>
<dbReference type="OrthoDB" id="9804829at2"/>
<dbReference type="Pfam" id="PF22564">
    <property type="entry name" value="HAAS"/>
    <property type="match status" value="1"/>
</dbReference>
<feature type="transmembrane region" description="Helical" evidence="1">
    <location>
        <begin position="111"/>
        <end position="134"/>
    </location>
</feature>
<keyword evidence="1" id="KW-0812">Transmembrane</keyword>
<accession>A0A4Y9A8D2</accession>
<keyword evidence="3" id="KW-1185">Reference proteome</keyword>
<feature type="transmembrane region" description="Helical" evidence="1">
    <location>
        <begin position="81"/>
        <end position="104"/>
    </location>
</feature>
<evidence type="ECO:0000313" key="3">
    <source>
        <dbReference type="Proteomes" id="UP000298484"/>
    </source>
</evidence>
<gene>
    <name evidence="2" type="ORF">E4U82_14460</name>
</gene>
<protein>
    <submittedName>
        <fullName evidence="2">DUF1700 domain-containing protein</fullName>
    </submittedName>
</protein>
<keyword evidence="1" id="KW-1133">Transmembrane helix</keyword>
<dbReference type="EMBL" id="SRHY01000030">
    <property type="protein sequence ID" value="TFJ92086.1"/>
    <property type="molecule type" value="Genomic_DNA"/>
</dbReference>
<dbReference type="AlphaFoldDB" id="A0A4Y9A8D2"/>